<dbReference type="Pfam" id="PF25390">
    <property type="entry name" value="WD40_RLD"/>
    <property type="match status" value="1"/>
</dbReference>
<evidence type="ECO:0000313" key="6">
    <source>
        <dbReference type="Proteomes" id="UP001438707"/>
    </source>
</evidence>
<dbReference type="EMBL" id="JALJOS010000019">
    <property type="protein sequence ID" value="KAK9826942.1"/>
    <property type="molecule type" value="Genomic_DNA"/>
</dbReference>
<dbReference type="AlphaFoldDB" id="A0AAW1QZN8"/>
<feature type="repeat" description="RCC1" evidence="2">
    <location>
        <begin position="108"/>
        <end position="159"/>
    </location>
</feature>
<gene>
    <name evidence="5" type="ORF">WJX74_001174</name>
</gene>
<feature type="region of interest" description="Disordered" evidence="3">
    <location>
        <begin position="1"/>
        <end position="28"/>
    </location>
</feature>
<comment type="caution">
    <text evidence="5">The sequence shown here is derived from an EMBL/GenBank/DDBJ whole genome shotgun (WGS) entry which is preliminary data.</text>
</comment>
<evidence type="ECO:0000256" key="1">
    <source>
        <dbReference type="ARBA" id="ARBA00022737"/>
    </source>
</evidence>
<feature type="repeat" description="RCC1" evidence="2">
    <location>
        <begin position="213"/>
        <end position="258"/>
    </location>
</feature>
<feature type="domain" description="RCC1-like" evidence="4">
    <location>
        <begin position="51"/>
        <end position="414"/>
    </location>
</feature>
<protein>
    <recommendedName>
        <fullName evidence="4">RCC1-like domain-containing protein</fullName>
    </recommendedName>
</protein>
<feature type="repeat" description="RCC1" evidence="2">
    <location>
        <begin position="311"/>
        <end position="363"/>
    </location>
</feature>
<dbReference type="PANTHER" id="PTHR22872">
    <property type="entry name" value="BTK-BINDING PROTEIN-RELATED"/>
    <property type="match status" value="1"/>
</dbReference>
<evidence type="ECO:0000256" key="2">
    <source>
        <dbReference type="PROSITE-ProRule" id="PRU00235"/>
    </source>
</evidence>
<feature type="region of interest" description="Disordered" evidence="3">
    <location>
        <begin position="416"/>
        <end position="493"/>
    </location>
</feature>
<keyword evidence="1" id="KW-0677">Repeat</keyword>
<evidence type="ECO:0000313" key="5">
    <source>
        <dbReference type="EMBL" id="KAK9826942.1"/>
    </source>
</evidence>
<dbReference type="SUPFAM" id="SSF50985">
    <property type="entry name" value="RCC1/BLIP-II"/>
    <property type="match status" value="1"/>
</dbReference>
<name>A0AAW1QZN8_9CHLO</name>
<dbReference type="InterPro" id="IPR000408">
    <property type="entry name" value="Reg_chr_condens"/>
</dbReference>
<dbReference type="InterPro" id="IPR009091">
    <property type="entry name" value="RCC1/BLIP-II"/>
</dbReference>
<keyword evidence="6" id="KW-1185">Reference proteome</keyword>
<dbReference type="InterPro" id="IPR058923">
    <property type="entry name" value="RCC1-like_dom"/>
</dbReference>
<dbReference type="PROSITE" id="PS00626">
    <property type="entry name" value="RCC1_2"/>
    <property type="match status" value="1"/>
</dbReference>
<dbReference type="PRINTS" id="PR00633">
    <property type="entry name" value="RCCNDNSATION"/>
</dbReference>
<dbReference type="Proteomes" id="UP001438707">
    <property type="component" value="Unassembled WGS sequence"/>
</dbReference>
<evidence type="ECO:0000256" key="3">
    <source>
        <dbReference type="SAM" id="MobiDB-lite"/>
    </source>
</evidence>
<feature type="repeat" description="RCC1" evidence="2">
    <location>
        <begin position="160"/>
        <end position="212"/>
    </location>
</feature>
<feature type="repeat" description="RCC1" evidence="2">
    <location>
        <begin position="49"/>
        <end position="107"/>
    </location>
</feature>
<proteinExistence type="predicted"/>
<evidence type="ECO:0000259" key="4">
    <source>
        <dbReference type="Pfam" id="PF25390"/>
    </source>
</evidence>
<feature type="region of interest" description="Disordered" evidence="3">
    <location>
        <begin position="512"/>
        <end position="598"/>
    </location>
</feature>
<accession>A0AAW1QZN8</accession>
<feature type="repeat" description="RCC1" evidence="2">
    <location>
        <begin position="259"/>
        <end position="310"/>
    </location>
</feature>
<dbReference type="Gene3D" id="2.130.10.30">
    <property type="entry name" value="Regulator of chromosome condensation 1/beta-lactamase-inhibitor protein II"/>
    <property type="match status" value="2"/>
</dbReference>
<feature type="compositionally biased region" description="Basic and acidic residues" evidence="3">
    <location>
        <begin position="13"/>
        <end position="25"/>
    </location>
</feature>
<dbReference type="InterPro" id="IPR051625">
    <property type="entry name" value="Signaling_Regulatory_Domain"/>
</dbReference>
<sequence>MTSNPSEGSQHPGEPRTSRKREAPKRQNSCVGCLSRNLPLYVYTPPVEAVVFGWGVAEDGQLGVDTDQDVKAPKVVEALLGTRFRGRNFGRLPLVAGSRNTLAIDADGQVLSWGWNARATLGHGYRATERKPRRVSALKGINIVQAAIGGWHCLAVDDQNQAYAWGGNEYGQCGVESDPGTRDIVHPQPCLPGVRVLQVSAGGMHSCALTDSGEVWTWGEPWGEFAMKIDRHPRPVEGAKEIAKISCGAFHNLALNRHGEVWAWGINDFGQLGSGTTFYETSPTCVVDLEDVLIADIAAGGWHSLALTTDGEVYIWGRGEYGRLGLGDSRGTSKLRPHRVYMEGHRVVQASCGGTHTMALTDSGRLFVWGRASFGRLGIGSERDALTPVEVFLPGGPDRWHVISVTAGGRHSLVLALPDNSEPDSRSSATPSRRTSVRGGRRSTAGDGRDHLHLDPLQEDETSSQSSDVYGELAGSSEEDLEGTPFPTDGVAPGSLMQALQVAERVDDQRDRDLLPHGHHGSPGSLPPPLLAAADEEAEVQQSGAIYAGEAPSTGHEPDAASADIGITIPGRDEGPNVASRLTAEGLRDAVPGEESSP</sequence>
<dbReference type="PROSITE" id="PS50012">
    <property type="entry name" value="RCC1_3"/>
    <property type="match status" value="7"/>
</dbReference>
<feature type="repeat" description="RCC1" evidence="2">
    <location>
        <begin position="364"/>
        <end position="418"/>
    </location>
</feature>
<organism evidence="5 6">
    <name type="scientific">Apatococcus lobatus</name>
    <dbReference type="NCBI Taxonomy" id="904363"/>
    <lineage>
        <taxon>Eukaryota</taxon>
        <taxon>Viridiplantae</taxon>
        <taxon>Chlorophyta</taxon>
        <taxon>core chlorophytes</taxon>
        <taxon>Trebouxiophyceae</taxon>
        <taxon>Chlorellales</taxon>
        <taxon>Chlorellaceae</taxon>
        <taxon>Apatococcus</taxon>
    </lineage>
</organism>
<reference evidence="5 6" key="1">
    <citation type="journal article" date="2024" name="Nat. Commun.">
        <title>Phylogenomics reveals the evolutionary origins of lichenization in chlorophyte algae.</title>
        <authorList>
            <person name="Puginier C."/>
            <person name="Libourel C."/>
            <person name="Otte J."/>
            <person name="Skaloud P."/>
            <person name="Haon M."/>
            <person name="Grisel S."/>
            <person name="Petersen M."/>
            <person name="Berrin J.G."/>
            <person name="Delaux P.M."/>
            <person name="Dal Grande F."/>
            <person name="Keller J."/>
        </authorList>
    </citation>
    <scope>NUCLEOTIDE SEQUENCE [LARGE SCALE GENOMIC DNA]</scope>
    <source>
        <strain evidence="5 6">SAG 2145</strain>
    </source>
</reference>
<feature type="compositionally biased region" description="Basic and acidic residues" evidence="3">
    <location>
        <begin position="447"/>
        <end position="456"/>
    </location>
</feature>